<dbReference type="InterPro" id="IPR032632">
    <property type="entry name" value="Peptidase_M16_M"/>
</dbReference>
<feature type="transmembrane region" description="Helical" evidence="9">
    <location>
        <begin position="1123"/>
        <end position="1143"/>
    </location>
</feature>
<dbReference type="PROSITE" id="PS00143">
    <property type="entry name" value="INSULINASE"/>
    <property type="match status" value="1"/>
</dbReference>
<dbReference type="AlphaFoldDB" id="A0A1Z5JM00"/>
<dbReference type="EMBL" id="BDSP01000087">
    <property type="protein sequence ID" value="GAX15014.1"/>
    <property type="molecule type" value="Genomic_DNA"/>
</dbReference>
<dbReference type="GO" id="GO:0004222">
    <property type="term" value="F:metalloendopeptidase activity"/>
    <property type="evidence" value="ECO:0007669"/>
    <property type="project" value="InterPro"/>
</dbReference>
<evidence type="ECO:0000313" key="14">
    <source>
        <dbReference type="Proteomes" id="UP000198406"/>
    </source>
</evidence>
<evidence type="ECO:0000313" key="13">
    <source>
        <dbReference type="EMBL" id="GAX15014.1"/>
    </source>
</evidence>
<dbReference type="FunFam" id="3.30.830.10:FF:000012">
    <property type="entry name" value="Protease 3"/>
    <property type="match status" value="1"/>
</dbReference>
<dbReference type="Proteomes" id="UP000198406">
    <property type="component" value="Unassembled WGS sequence"/>
</dbReference>
<keyword evidence="9" id="KW-0812">Transmembrane</keyword>
<keyword evidence="5" id="KW-0378">Hydrolase</keyword>
<evidence type="ECO:0000256" key="1">
    <source>
        <dbReference type="ARBA" id="ARBA00001947"/>
    </source>
</evidence>
<dbReference type="OrthoDB" id="952271at2759"/>
<keyword evidence="3" id="KW-0645">Protease</keyword>
<dbReference type="InterPro" id="IPR007863">
    <property type="entry name" value="Peptidase_M16_C"/>
</dbReference>
<feature type="domain" description="Peptidase M16 C-terminal" evidence="11">
    <location>
        <begin position="203"/>
        <end position="404"/>
    </location>
</feature>
<keyword evidence="9" id="KW-1133">Transmembrane helix</keyword>
<evidence type="ECO:0000256" key="2">
    <source>
        <dbReference type="ARBA" id="ARBA00007261"/>
    </source>
</evidence>
<dbReference type="GO" id="GO:0005829">
    <property type="term" value="C:cytosol"/>
    <property type="evidence" value="ECO:0007669"/>
    <property type="project" value="TreeGrafter"/>
</dbReference>
<evidence type="ECO:0000256" key="9">
    <source>
        <dbReference type="SAM" id="Phobius"/>
    </source>
</evidence>
<evidence type="ECO:0000256" key="6">
    <source>
        <dbReference type="ARBA" id="ARBA00022833"/>
    </source>
</evidence>
<dbReference type="GO" id="GO:0043171">
    <property type="term" value="P:peptide catabolic process"/>
    <property type="evidence" value="ECO:0007669"/>
    <property type="project" value="TreeGrafter"/>
</dbReference>
<evidence type="ECO:0000256" key="4">
    <source>
        <dbReference type="ARBA" id="ARBA00022723"/>
    </source>
</evidence>
<dbReference type="Pfam" id="PF16187">
    <property type="entry name" value="Peptidase_M16_M"/>
    <property type="match status" value="1"/>
</dbReference>
<keyword evidence="14" id="KW-1185">Reference proteome</keyword>
<dbReference type="Pfam" id="PF00675">
    <property type="entry name" value="Peptidase_M16"/>
    <property type="match status" value="1"/>
</dbReference>
<keyword evidence="9" id="KW-0472">Membrane</keyword>
<keyword evidence="7" id="KW-0482">Metalloprotease</keyword>
<comment type="similarity">
    <text evidence="2 8">Belongs to the peptidase M16 family.</text>
</comment>
<comment type="cofactor">
    <cofactor evidence="1">
        <name>Zn(2+)</name>
        <dbReference type="ChEBI" id="CHEBI:29105"/>
    </cofactor>
</comment>
<evidence type="ECO:0000259" key="12">
    <source>
        <dbReference type="Pfam" id="PF16187"/>
    </source>
</evidence>
<keyword evidence="4" id="KW-0479">Metal-binding</keyword>
<gene>
    <name evidence="13" type="ORF">FisN_12Lh290</name>
</gene>
<evidence type="ECO:0000256" key="7">
    <source>
        <dbReference type="ARBA" id="ARBA00023049"/>
    </source>
</evidence>
<evidence type="ECO:0008006" key="15">
    <source>
        <dbReference type="Google" id="ProtNLM"/>
    </source>
</evidence>
<dbReference type="Gene3D" id="3.30.830.10">
    <property type="entry name" value="Metalloenzyme, LuxS/M16 peptidase-like"/>
    <property type="match status" value="4"/>
</dbReference>
<feature type="domain" description="Peptidase M16 N-terminal" evidence="10">
    <location>
        <begin position="41"/>
        <end position="174"/>
    </location>
</feature>
<dbReference type="InterPro" id="IPR011765">
    <property type="entry name" value="Pept_M16_N"/>
</dbReference>
<evidence type="ECO:0000256" key="3">
    <source>
        <dbReference type="ARBA" id="ARBA00022670"/>
    </source>
</evidence>
<name>A0A1Z5JM00_FISSO</name>
<reference evidence="13 14" key="1">
    <citation type="journal article" date="2015" name="Plant Cell">
        <title>Oil accumulation by the oleaginous diatom Fistulifera solaris as revealed by the genome and transcriptome.</title>
        <authorList>
            <person name="Tanaka T."/>
            <person name="Maeda Y."/>
            <person name="Veluchamy A."/>
            <person name="Tanaka M."/>
            <person name="Abida H."/>
            <person name="Marechal E."/>
            <person name="Bowler C."/>
            <person name="Muto M."/>
            <person name="Sunaga Y."/>
            <person name="Tanaka M."/>
            <person name="Yoshino T."/>
            <person name="Taniguchi T."/>
            <person name="Fukuda Y."/>
            <person name="Nemoto M."/>
            <person name="Matsumoto M."/>
            <person name="Wong P.S."/>
            <person name="Aburatani S."/>
            <person name="Fujibuchi W."/>
        </authorList>
    </citation>
    <scope>NUCLEOTIDE SEQUENCE [LARGE SCALE GENOMIC DNA]</scope>
    <source>
        <strain evidence="13 14">JPCC DA0580</strain>
    </source>
</reference>
<evidence type="ECO:0000259" key="10">
    <source>
        <dbReference type="Pfam" id="PF00675"/>
    </source>
</evidence>
<dbReference type="GO" id="GO:0005739">
    <property type="term" value="C:mitochondrion"/>
    <property type="evidence" value="ECO:0007669"/>
    <property type="project" value="TreeGrafter"/>
</dbReference>
<accession>A0A1Z5JM00</accession>
<dbReference type="SUPFAM" id="SSF63411">
    <property type="entry name" value="LuxS/MPP-like metallohydrolase"/>
    <property type="match status" value="4"/>
</dbReference>
<evidence type="ECO:0000256" key="8">
    <source>
        <dbReference type="RuleBase" id="RU004447"/>
    </source>
</evidence>
<keyword evidence="6" id="KW-0862">Zinc</keyword>
<dbReference type="GO" id="GO:0051603">
    <property type="term" value="P:proteolysis involved in protein catabolic process"/>
    <property type="evidence" value="ECO:0007669"/>
    <property type="project" value="TreeGrafter"/>
</dbReference>
<organism evidence="13 14">
    <name type="scientific">Fistulifera solaris</name>
    <name type="common">Oleaginous diatom</name>
    <dbReference type="NCBI Taxonomy" id="1519565"/>
    <lineage>
        <taxon>Eukaryota</taxon>
        <taxon>Sar</taxon>
        <taxon>Stramenopiles</taxon>
        <taxon>Ochrophyta</taxon>
        <taxon>Bacillariophyta</taxon>
        <taxon>Bacillariophyceae</taxon>
        <taxon>Bacillariophycidae</taxon>
        <taxon>Naviculales</taxon>
        <taxon>Naviculaceae</taxon>
        <taxon>Fistulifera</taxon>
    </lineage>
</organism>
<dbReference type="PANTHER" id="PTHR43690:SF18">
    <property type="entry name" value="INSULIN-DEGRADING ENZYME-RELATED"/>
    <property type="match status" value="1"/>
</dbReference>
<evidence type="ECO:0000256" key="5">
    <source>
        <dbReference type="ARBA" id="ARBA00022801"/>
    </source>
</evidence>
<dbReference type="GO" id="GO:0046872">
    <property type="term" value="F:metal ion binding"/>
    <property type="evidence" value="ECO:0007669"/>
    <property type="project" value="UniProtKB-KW"/>
</dbReference>
<dbReference type="PANTHER" id="PTHR43690">
    <property type="entry name" value="NARDILYSIN"/>
    <property type="match status" value="1"/>
</dbReference>
<dbReference type="InParanoid" id="A0A1Z5JM00"/>
<dbReference type="Pfam" id="PF05193">
    <property type="entry name" value="Peptidase_M16_C"/>
    <property type="match status" value="2"/>
</dbReference>
<dbReference type="InterPro" id="IPR050626">
    <property type="entry name" value="Peptidase_M16"/>
</dbReference>
<comment type="caution">
    <text evidence="13">The sequence shown here is derived from an EMBL/GenBank/DDBJ whole genome shotgun (WGS) entry which is preliminary data.</text>
</comment>
<proteinExistence type="inferred from homology"/>
<evidence type="ECO:0000259" key="11">
    <source>
        <dbReference type="Pfam" id="PF05193"/>
    </source>
</evidence>
<protein>
    <recommendedName>
        <fullName evidence="15">Insulysin</fullName>
    </recommendedName>
</protein>
<feature type="domain" description="Peptidase M16 C-terminal" evidence="11">
    <location>
        <begin position="785"/>
        <end position="979"/>
    </location>
</feature>
<sequence length="1154" mass="128276">MASSTLAVTAKDITRLPNPVKGQADWRDYRTYRLSNGVTICLVHDRESKTTAAAATVNVGASADPRSMPGIAHFCEHMLFLGSERYSGENDYKAFLAQHGGRSNASTSMHGTTYKFEVLAPHAEKAFDIFSAFFVSPLFTYSGTSREILAVDSENVKNLTADERRRLQVLKDLADTDHYYSKFSTGNSKTMPTTTPEEVEHLRDVLLAFHAKHYRPDMLTVVVAGPQSLDELESWTIPRLAEMKARPFPESGNSMTKAEILVEEGANEAPAYSFDELNADSSASVFRSPFRPDVQGGQWPILITTKPVRPVRRLVMMFPLPSVHILSDRSPVSVLSHLLGHEGPNSPFAVLQDAGLLSSLSAGQRTSGPDFTLFQVDMGLTEKGEANWKQVVDVIFQHCRLISEEAKRVSTPGKDSGTIYDVQRIWVESSKLRAMFFHQTSPGSVYELAPNLSSSIVKYGSEKALSAGSMLNETLETCPLESIAEFSSQLTTENCIIERCSQSAWEEMEEREKAGSIGGTKRVTEKWYGVDYFFSSITPEDTEAWNDRSGEASFFNARSFLKLPRPNTFIPRSLELSDELPEEAKFGPRIDKPIEPPQLLVDDKGKRLWHRLDDRYALPKSVIKILIRNASVAHEKSSDRNLWIPSHDAVVHSTILSAIFSEAIAQEIYDADLAGSHASLSLSTSGIHINCSGFSDRLGDLALKILNEFLAGEFLTERFFQSAQDRVVRSLKGFFESRRADAYGIYYRDFLLASEDSGVEDALKITEGATLDTTKAYLHKLLQNPESSIECFCIGNVSTKDALNFFSDVCGAIDTYTSFGQSSRTAWIPDSMERLLLRQDIELHFTSRNPQEENGSVLVTFQSPIPGFRGDLLSSSESLRSSSSIRLLCHILREPLFDELRTKQTIGYVVSSYYDVAHSTLPDNEQTHHHSTVPIDYVVVNVLSRKLAPPDIIKRVDEFLLSFRNLLENMPLSEISHHKDALSTKLLKPTQKLGEEASGCFNKIKRYAPEILGNKESRRNSLKLIPWDNSHALAGAIRSLTREDLLVTYDELMAPGKRSRIVSCVYGKSFPLSTNIEKSSSAIVVVNDLSRIIALRNKLPVYGPNGRNDPIRSTSPTFSLNHIRVAAIGLASAAVLGASWCLLTSRSKKLVKCN</sequence>
<dbReference type="InterPro" id="IPR011249">
    <property type="entry name" value="Metalloenz_LuxS/M16"/>
</dbReference>
<feature type="domain" description="Peptidase M16 middle/third" evidence="12">
    <location>
        <begin position="445"/>
        <end position="755"/>
    </location>
</feature>
<dbReference type="InterPro" id="IPR001431">
    <property type="entry name" value="Pept_M16_Zn_BS"/>
</dbReference>